<evidence type="ECO:0000256" key="3">
    <source>
        <dbReference type="ARBA" id="ARBA00022519"/>
    </source>
</evidence>
<dbReference type="GO" id="GO:0016887">
    <property type="term" value="F:ATP hydrolysis activity"/>
    <property type="evidence" value="ECO:0007669"/>
    <property type="project" value="InterPro"/>
</dbReference>
<dbReference type="AlphaFoldDB" id="A0A3D8K2H3"/>
<dbReference type="Gene3D" id="2.40.50.140">
    <property type="entry name" value="Nucleic acid-binding proteins"/>
    <property type="match status" value="1"/>
</dbReference>
<evidence type="ECO:0000259" key="7">
    <source>
        <dbReference type="PROSITE" id="PS50893"/>
    </source>
</evidence>
<dbReference type="Pfam" id="PF17912">
    <property type="entry name" value="OB_MalK"/>
    <property type="match status" value="1"/>
</dbReference>
<evidence type="ECO:0000313" key="9">
    <source>
        <dbReference type="Proteomes" id="UP000256838"/>
    </source>
</evidence>
<dbReference type="GO" id="GO:0055052">
    <property type="term" value="C:ATP-binding cassette (ABC) transporter complex, substrate-binding subunit-containing"/>
    <property type="evidence" value="ECO:0007669"/>
    <property type="project" value="TreeGrafter"/>
</dbReference>
<evidence type="ECO:0000256" key="1">
    <source>
        <dbReference type="ARBA" id="ARBA00022448"/>
    </source>
</evidence>
<dbReference type="GO" id="GO:0015423">
    <property type="term" value="F:ABC-type maltose transporter activity"/>
    <property type="evidence" value="ECO:0007669"/>
    <property type="project" value="TreeGrafter"/>
</dbReference>
<dbReference type="Pfam" id="PF00005">
    <property type="entry name" value="ABC_tran"/>
    <property type="match status" value="1"/>
</dbReference>
<dbReference type="Proteomes" id="UP000256838">
    <property type="component" value="Unassembled WGS sequence"/>
</dbReference>
<dbReference type="SUPFAM" id="SSF52540">
    <property type="entry name" value="P-loop containing nucleoside triphosphate hydrolases"/>
    <property type="match status" value="1"/>
</dbReference>
<dbReference type="InterPro" id="IPR008995">
    <property type="entry name" value="Mo/tungstate-bd_C_term_dom"/>
</dbReference>
<evidence type="ECO:0000313" key="8">
    <source>
        <dbReference type="EMBL" id="RDU99096.1"/>
    </source>
</evidence>
<dbReference type="EMBL" id="QRGA01000006">
    <property type="protein sequence ID" value="RDU99096.1"/>
    <property type="molecule type" value="Genomic_DNA"/>
</dbReference>
<dbReference type="SMART" id="SM00382">
    <property type="entry name" value="AAA"/>
    <property type="match status" value="1"/>
</dbReference>
<dbReference type="RefSeq" id="WP_115533910.1">
    <property type="nucleotide sequence ID" value="NZ_QRGA01000006.1"/>
</dbReference>
<keyword evidence="1" id="KW-0813">Transport</keyword>
<dbReference type="PANTHER" id="PTHR43875">
    <property type="entry name" value="MALTODEXTRIN IMPORT ATP-BINDING PROTEIN MSMX"/>
    <property type="match status" value="1"/>
</dbReference>
<protein>
    <submittedName>
        <fullName evidence="8">sn-glycerol-3-phosphate ABC transporter ATP-binding protein UgpC</fullName>
    </submittedName>
</protein>
<dbReference type="PANTHER" id="PTHR43875:SF3">
    <property type="entry name" value="MALTOSE_MALTODEXTRIN IMPORT ATP-BINDING PROTEIN MALK"/>
    <property type="match status" value="1"/>
</dbReference>
<dbReference type="InterPro" id="IPR027417">
    <property type="entry name" value="P-loop_NTPase"/>
</dbReference>
<dbReference type="InterPro" id="IPR003593">
    <property type="entry name" value="AAA+_ATPase"/>
</dbReference>
<dbReference type="OrthoDB" id="5298774at2"/>
<sequence length="391" mass="42658">MVAISLRHVSKQYGQHAPVLRDVNLDIAEHEFCVFLGPSGCGKSTLLRMIAGLEDLTTGELDIGGQRMNETPPAERGVAMVFQSYALFPHMSVFENMGFGLRIAGVPKDEIRRRVTEAARVLQLDALLERKPRQLSGGQRQRVAIGRAIVREPKVFLFDEPLSNLDAALRGQTRIEIARLHSRFREASSVYVTHDQVEAMTLADKIVLLRSGDDVASMGSIAQVGAPLDLYHRPASLFVAGFIGSPRMNFLPATIESIRDGSIGLRLTDSGEQLVLPGRSLKQRLPAIGEHVTLGIRPEHLSATAEGDPGKAASSIVRTVQLVEQLGEAAYVHLEQPGGAPLLAKAQGTSPLRPGDRQAFRLSDDAWHLFDERGNAVAFDRDREAEIFVAA</sequence>
<dbReference type="InterPro" id="IPR003439">
    <property type="entry name" value="ABC_transporter-like_ATP-bd"/>
</dbReference>
<dbReference type="NCBIfam" id="NF008653">
    <property type="entry name" value="PRK11650.1"/>
    <property type="match status" value="1"/>
</dbReference>
<dbReference type="Gene3D" id="3.40.50.300">
    <property type="entry name" value="P-loop containing nucleotide triphosphate hydrolases"/>
    <property type="match status" value="1"/>
</dbReference>
<keyword evidence="6" id="KW-0472">Membrane</keyword>
<organism evidence="8 9">
    <name type="scientific">Trinickia dinghuensis</name>
    <dbReference type="NCBI Taxonomy" id="2291023"/>
    <lineage>
        <taxon>Bacteria</taxon>
        <taxon>Pseudomonadati</taxon>
        <taxon>Pseudomonadota</taxon>
        <taxon>Betaproteobacteria</taxon>
        <taxon>Burkholderiales</taxon>
        <taxon>Burkholderiaceae</taxon>
        <taxon>Trinickia</taxon>
    </lineage>
</organism>
<dbReference type="Gene3D" id="2.40.50.100">
    <property type="match status" value="1"/>
</dbReference>
<keyword evidence="3" id="KW-0997">Cell inner membrane</keyword>
<dbReference type="InterPro" id="IPR017871">
    <property type="entry name" value="ABC_transporter-like_CS"/>
</dbReference>
<dbReference type="InterPro" id="IPR015855">
    <property type="entry name" value="ABC_transpr_MalK-like"/>
</dbReference>
<evidence type="ECO:0000256" key="6">
    <source>
        <dbReference type="ARBA" id="ARBA00023136"/>
    </source>
</evidence>
<dbReference type="InterPro" id="IPR047641">
    <property type="entry name" value="ABC_transpr_MalK/UgpC-like"/>
</dbReference>
<evidence type="ECO:0000256" key="4">
    <source>
        <dbReference type="ARBA" id="ARBA00022741"/>
    </source>
</evidence>
<gene>
    <name evidence="8" type="ORF">DWV00_12245</name>
</gene>
<dbReference type="InterPro" id="IPR012340">
    <property type="entry name" value="NA-bd_OB-fold"/>
</dbReference>
<keyword evidence="4" id="KW-0547">Nucleotide-binding</keyword>
<dbReference type="FunFam" id="3.40.50.300:FF:000042">
    <property type="entry name" value="Maltose/maltodextrin ABC transporter, ATP-binding protein"/>
    <property type="match status" value="1"/>
</dbReference>
<evidence type="ECO:0000256" key="5">
    <source>
        <dbReference type="ARBA" id="ARBA00022840"/>
    </source>
</evidence>
<dbReference type="PROSITE" id="PS00211">
    <property type="entry name" value="ABC_TRANSPORTER_1"/>
    <property type="match status" value="1"/>
</dbReference>
<keyword evidence="9" id="KW-1185">Reference proteome</keyword>
<dbReference type="PROSITE" id="PS50893">
    <property type="entry name" value="ABC_TRANSPORTER_2"/>
    <property type="match status" value="1"/>
</dbReference>
<dbReference type="GO" id="GO:0005524">
    <property type="term" value="F:ATP binding"/>
    <property type="evidence" value="ECO:0007669"/>
    <property type="project" value="UniProtKB-KW"/>
</dbReference>
<feature type="domain" description="ABC transporter" evidence="7">
    <location>
        <begin position="4"/>
        <end position="243"/>
    </location>
</feature>
<dbReference type="CDD" id="cd03301">
    <property type="entry name" value="ABC_MalK_N"/>
    <property type="match status" value="1"/>
</dbReference>
<evidence type="ECO:0000256" key="2">
    <source>
        <dbReference type="ARBA" id="ARBA00022475"/>
    </source>
</evidence>
<keyword evidence="2" id="KW-1003">Cell membrane</keyword>
<comment type="caution">
    <text evidence="8">The sequence shown here is derived from an EMBL/GenBank/DDBJ whole genome shotgun (WGS) entry which is preliminary data.</text>
</comment>
<accession>A0A3D8K2H3</accession>
<keyword evidence="5 8" id="KW-0067">ATP-binding</keyword>
<reference evidence="8 9" key="1">
    <citation type="submission" date="2018-08" db="EMBL/GenBank/DDBJ databases">
        <title>Paraburkholderia sp. DHOM06 isolated from forest soil.</title>
        <authorList>
            <person name="Gao Z.-H."/>
            <person name="Qiu L.-H."/>
        </authorList>
    </citation>
    <scope>NUCLEOTIDE SEQUENCE [LARGE SCALE GENOMIC DNA]</scope>
    <source>
        <strain evidence="8 9">DHOM06</strain>
    </source>
</reference>
<dbReference type="InterPro" id="IPR040582">
    <property type="entry name" value="OB_MalK-like"/>
</dbReference>
<dbReference type="GO" id="GO:1990060">
    <property type="term" value="C:maltose transport complex"/>
    <property type="evidence" value="ECO:0007669"/>
    <property type="project" value="TreeGrafter"/>
</dbReference>
<proteinExistence type="predicted"/>
<dbReference type="SUPFAM" id="SSF50331">
    <property type="entry name" value="MOP-like"/>
    <property type="match status" value="1"/>
</dbReference>
<name>A0A3D8K2H3_9BURK</name>